<dbReference type="Proteomes" id="UP000019116">
    <property type="component" value="Chromosome 3A"/>
</dbReference>
<sequence length="102" mass="11407">MVIPFLMEIAFEQPPPDLASFLYKNIIMYLGMCLVSLVTEIMLAVAKFLYLQYEDADKLIYMYIKTPPATKTGASAPPMAMIVATQRSVSPKPTSRLDIVND</sequence>
<dbReference type="GO" id="GO:0004252">
    <property type="term" value="F:serine-type endopeptidase activity"/>
    <property type="evidence" value="ECO:0000318"/>
    <property type="project" value="GO_Central"/>
</dbReference>
<dbReference type="EnsemblPlants" id="TraesCS3A02G244800.1">
    <property type="protein sequence ID" value="TraesCS3A02G244800.1"/>
    <property type="gene ID" value="TraesCS3A02G244800"/>
</dbReference>
<keyword evidence="3" id="KW-1185">Reference proteome</keyword>
<dbReference type="AlphaFoldDB" id="A0A3B6EGR2"/>
<dbReference type="GO" id="GO:0006515">
    <property type="term" value="P:protein quality control for misfolded or incompletely synthesized proteins"/>
    <property type="evidence" value="ECO:0000318"/>
    <property type="project" value="GO_Central"/>
</dbReference>
<dbReference type="Gramene" id="TraesJAG3A03G01433610.1">
    <property type="protein sequence ID" value="TraesJAG3A03G01433610.1"/>
    <property type="gene ID" value="TraesJAG3A03G01433610"/>
</dbReference>
<evidence type="ECO:0000313" key="2">
    <source>
        <dbReference type="EnsemblPlants" id="TraesCS3A02G244800.1"/>
    </source>
</evidence>
<name>A0A3B6EGR2_WHEAT</name>
<reference evidence="2" key="1">
    <citation type="submission" date="2018-08" db="EMBL/GenBank/DDBJ databases">
        <authorList>
            <person name="Rossello M."/>
        </authorList>
    </citation>
    <scope>NUCLEOTIDE SEQUENCE [LARGE SCALE GENOMIC DNA]</scope>
    <source>
        <strain evidence="2">cv. Chinese Spring</strain>
    </source>
</reference>
<dbReference type="Gramene" id="TraesCS3A02G244800.1">
    <property type="protein sequence ID" value="TraesCS3A02G244800.1"/>
    <property type="gene ID" value="TraesCS3A02G244800"/>
</dbReference>
<keyword evidence="1" id="KW-1133">Transmembrane helix</keyword>
<keyword evidence="1" id="KW-0812">Transmembrane</keyword>
<dbReference type="PaxDb" id="4565-Traes_3AL_4E8DC0167.1"/>
<evidence type="ECO:0000256" key="1">
    <source>
        <dbReference type="SAM" id="Phobius"/>
    </source>
</evidence>
<protein>
    <submittedName>
        <fullName evidence="2">Uncharacterized protein</fullName>
    </submittedName>
</protein>
<dbReference type="Gramene" id="TraesARI3A03G01445450.1">
    <property type="protein sequence ID" value="TraesARI3A03G01445450.1"/>
    <property type="gene ID" value="TraesARI3A03G01445450"/>
</dbReference>
<dbReference type="SMR" id="A0A3B6EGR2"/>
<dbReference type="STRING" id="4565.A0A3B6EGR2"/>
<dbReference type="GO" id="GO:0051117">
    <property type="term" value="F:ATPase binding"/>
    <property type="evidence" value="ECO:0000318"/>
    <property type="project" value="GO_Central"/>
</dbReference>
<dbReference type="Gramene" id="TraesSYM3A03G01446800.1">
    <property type="protein sequence ID" value="TraesSYM3A03G01446800.1"/>
    <property type="gene ID" value="TraesSYM3A03G01446800"/>
</dbReference>
<dbReference type="GO" id="GO:0009368">
    <property type="term" value="C:endopeptidase Clp complex"/>
    <property type="evidence" value="ECO:0000318"/>
    <property type="project" value="GO_Central"/>
</dbReference>
<evidence type="ECO:0000313" key="3">
    <source>
        <dbReference type="Proteomes" id="UP000019116"/>
    </source>
</evidence>
<organism evidence="2">
    <name type="scientific">Triticum aestivum</name>
    <name type="common">Wheat</name>
    <dbReference type="NCBI Taxonomy" id="4565"/>
    <lineage>
        <taxon>Eukaryota</taxon>
        <taxon>Viridiplantae</taxon>
        <taxon>Streptophyta</taxon>
        <taxon>Embryophyta</taxon>
        <taxon>Tracheophyta</taxon>
        <taxon>Spermatophyta</taxon>
        <taxon>Magnoliopsida</taxon>
        <taxon>Liliopsida</taxon>
        <taxon>Poales</taxon>
        <taxon>Poaceae</taxon>
        <taxon>BOP clade</taxon>
        <taxon>Pooideae</taxon>
        <taxon>Triticodae</taxon>
        <taxon>Triticeae</taxon>
        <taxon>Triticinae</taxon>
        <taxon>Triticum</taxon>
    </lineage>
</organism>
<dbReference type="OrthoDB" id="2017408at2759"/>
<dbReference type="Gramene" id="TraesNOR3A03G01445450.1">
    <property type="protein sequence ID" value="TraesNOR3A03G01445450.1"/>
    <property type="gene ID" value="TraesNOR3A03G01445450"/>
</dbReference>
<dbReference type="Gramene" id="TraesLDM3A03G01425260.1">
    <property type="protein sequence ID" value="TraesLDM3A03G01425260.1"/>
    <property type="gene ID" value="TraesLDM3A03G01425260"/>
</dbReference>
<dbReference type="Gene3D" id="3.90.226.10">
    <property type="entry name" value="2-enoyl-CoA Hydratase, Chain A, domain 1"/>
    <property type="match status" value="1"/>
</dbReference>
<proteinExistence type="predicted"/>
<keyword evidence="1" id="KW-0472">Membrane</keyword>
<dbReference type="GO" id="GO:0004176">
    <property type="term" value="F:ATP-dependent peptidase activity"/>
    <property type="evidence" value="ECO:0000318"/>
    <property type="project" value="GO_Central"/>
</dbReference>
<accession>A0A3B6EGR2</accession>
<reference evidence="2" key="2">
    <citation type="submission" date="2018-10" db="UniProtKB">
        <authorList>
            <consortium name="EnsemblPlants"/>
        </authorList>
    </citation>
    <scope>IDENTIFICATION</scope>
</reference>
<dbReference type="Gramene" id="TraesLAC3A03G01368710.1">
    <property type="protein sequence ID" value="TraesLAC3A03G01368710.1"/>
    <property type="gene ID" value="TraesLAC3A03G01368710"/>
</dbReference>
<feature type="transmembrane region" description="Helical" evidence="1">
    <location>
        <begin position="26"/>
        <end position="50"/>
    </location>
</feature>
<dbReference type="Gramene" id="TraesMAC3A03G01422470.1">
    <property type="protein sequence ID" value="TraesMAC3A03G01422470.1"/>
    <property type="gene ID" value="TraesMAC3A03G01422470"/>
</dbReference>
<dbReference type="Gramene" id="TraesCS3A03G0629200.1">
    <property type="protein sequence ID" value="TraesCS3A03G0629200.1.CDS"/>
    <property type="gene ID" value="TraesCS3A03G0629200"/>
</dbReference>